<evidence type="ECO:0000313" key="2">
    <source>
        <dbReference type="EnsemblPlants" id="cds.evm.model.01.2373"/>
    </source>
</evidence>
<accession>A0A803NKX6</accession>
<feature type="compositionally biased region" description="Acidic residues" evidence="1">
    <location>
        <begin position="141"/>
        <end position="151"/>
    </location>
</feature>
<organism evidence="2 3">
    <name type="scientific">Cannabis sativa</name>
    <name type="common">Hemp</name>
    <name type="synonym">Marijuana</name>
    <dbReference type="NCBI Taxonomy" id="3483"/>
    <lineage>
        <taxon>Eukaryota</taxon>
        <taxon>Viridiplantae</taxon>
        <taxon>Streptophyta</taxon>
        <taxon>Embryophyta</taxon>
        <taxon>Tracheophyta</taxon>
        <taxon>Spermatophyta</taxon>
        <taxon>Magnoliopsida</taxon>
        <taxon>eudicotyledons</taxon>
        <taxon>Gunneridae</taxon>
        <taxon>Pentapetalae</taxon>
        <taxon>rosids</taxon>
        <taxon>fabids</taxon>
        <taxon>Rosales</taxon>
        <taxon>Cannabaceae</taxon>
        <taxon>Cannabis</taxon>
    </lineage>
</organism>
<protein>
    <submittedName>
        <fullName evidence="2">Uncharacterized protein</fullName>
    </submittedName>
</protein>
<sequence length="196" mass="22026">MPKTMSSPWSPTPQPFLGRFLFKTPISTSIGGVVSIRENSNHPPKAIFIVDMLMSHWPDSHRLASEAALDGDEDQREDSFIPTSILRGDRYHRRYRLGPMSSADIKRMVQSSRTRAIEIRDSLPTVETPTSRLHSKHAPDAEVEEMDDDYGTESQRGRRRGVGSGSILWTTLTERALLMRGLGLRVTNLTLLLLQG</sequence>
<evidence type="ECO:0000256" key="1">
    <source>
        <dbReference type="SAM" id="MobiDB-lite"/>
    </source>
</evidence>
<reference evidence="2" key="2">
    <citation type="submission" date="2021-03" db="UniProtKB">
        <authorList>
            <consortium name="EnsemblPlants"/>
        </authorList>
    </citation>
    <scope>IDENTIFICATION</scope>
</reference>
<dbReference type="AlphaFoldDB" id="A0A803NKX6"/>
<dbReference type="Gramene" id="evm.model.01.2373">
    <property type="protein sequence ID" value="cds.evm.model.01.2373"/>
    <property type="gene ID" value="evm.TU.01.2373"/>
</dbReference>
<dbReference type="Proteomes" id="UP000596661">
    <property type="component" value="Chromosome 1"/>
</dbReference>
<dbReference type="EnsemblPlants" id="evm.model.01.2373">
    <property type="protein sequence ID" value="cds.evm.model.01.2373"/>
    <property type="gene ID" value="evm.TU.01.2373"/>
</dbReference>
<evidence type="ECO:0000313" key="3">
    <source>
        <dbReference type="Proteomes" id="UP000596661"/>
    </source>
</evidence>
<reference evidence="2" key="1">
    <citation type="submission" date="2018-11" db="EMBL/GenBank/DDBJ databases">
        <authorList>
            <person name="Grassa J C."/>
        </authorList>
    </citation>
    <scope>NUCLEOTIDE SEQUENCE [LARGE SCALE GENOMIC DNA]</scope>
</reference>
<keyword evidence="3" id="KW-1185">Reference proteome</keyword>
<proteinExistence type="predicted"/>
<feature type="region of interest" description="Disordered" evidence="1">
    <location>
        <begin position="124"/>
        <end position="162"/>
    </location>
</feature>
<name>A0A803NKX6_CANSA</name>
<dbReference type="EMBL" id="UZAU01000072">
    <property type="status" value="NOT_ANNOTATED_CDS"/>
    <property type="molecule type" value="Genomic_DNA"/>
</dbReference>